<dbReference type="Proteomes" id="UP001548590">
    <property type="component" value="Unassembled WGS sequence"/>
</dbReference>
<reference evidence="1 2" key="1">
    <citation type="submission" date="2024-07" db="EMBL/GenBank/DDBJ databases">
        <title>Uliginosibacterium paludis KCTC:42655.</title>
        <authorList>
            <person name="Kim M.K."/>
        </authorList>
    </citation>
    <scope>NUCLEOTIDE SEQUENCE [LARGE SCALE GENOMIC DNA]</scope>
    <source>
        <strain evidence="1 2">KCTC 42655</strain>
    </source>
</reference>
<gene>
    <name evidence="1" type="ORF">ABVT11_01845</name>
</gene>
<dbReference type="EMBL" id="JBEWLZ010000001">
    <property type="protein sequence ID" value="MET1488554.1"/>
    <property type="molecule type" value="Genomic_DNA"/>
</dbReference>
<comment type="caution">
    <text evidence="1">The sequence shown here is derived from an EMBL/GenBank/DDBJ whole genome shotgun (WGS) entry which is preliminary data.</text>
</comment>
<sequence length="273" mass="30875">MNVTPHRLIFLDFDGVLHSVRSNARLFEHVARLAEMLAPYPAVRIVVSSSWRNAHEEDALQGFLRPLAERMLGVTPKLAGALRQDEIEAWLQDNTERYAAFDPAGVEVGDWVAIDDMPRLFNPGCPWLLATDPLTGMDQKAWAYLQAWLETGRLPAEVATEGELNLKHSFSAVADLSVNYRIYPRSKRLQLFAPHLDTHLLDDMLFRNAAALGVTGLWQDDDQRFMPNRSDWLVTLELPGVRFRLEAIQLAQAVGRQRTLVLQPLRPQEGESS</sequence>
<protein>
    <submittedName>
        <fullName evidence="1">HAD domain-containing protein</fullName>
    </submittedName>
</protein>
<organism evidence="1 2">
    <name type="scientific">Uliginosibacterium paludis</name>
    <dbReference type="NCBI Taxonomy" id="1615952"/>
    <lineage>
        <taxon>Bacteria</taxon>
        <taxon>Pseudomonadati</taxon>
        <taxon>Pseudomonadota</taxon>
        <taxon>Betaproteobacteria</taxon>
        <taxon>Rhodocyclales</taxon>
        <taxon>Zoogloeaceae</taxon>
        <taxon>Uliginosibacterium</taxon>
    </lineage>
</organism>
<dbReference type="Pfam" id="PF18143">
    <property type="entry name" value="HAD_SAK_2"/>
    <property type="match status" value="1"/>
</dbReference>
<dbReference type="RefSeq" id="WP_345926771.1">
    <property type="nucleotide sequence ID" value="NZ_JBDIVF010000003.1"/>
</dbReference>
<evidence type="ECO:0000313" key="2">
    <source>
        <dbReference type="Proteomes" id="UP001548590"/>
    </source>
</evidence>
<keyword evidence="2" id="KW-1185">Reference proteome</keyword>
<evidence type="ECO:0000313" key="1">
    <source>
        <dbReference type="EMBL" id="MET1488554.1"/>
    </source>
</evidence>
<accession>A0ABV2CKX4</accession>
<proteinExistence type="predicted"/>
<name>A0ABV2CKX4_9RHOO</name>